<accession>A0ABR6MRX1</accession>
<dbReference type="InterPro" id="IPR015378">
    <property type="entry name" value="Transposase-like_Mu_C"/>
</dbReference>
<dbReference type="RefSeq" id="WP_241687071.1">
    <property type="nucleotide sequence ID" value="NZ_BSUI01000013.1"/>
</dbReference>
<dbReference type="InterPro" id="IPR036397">
    <property type="entry name" value="RNaseH_sf"/>
</dbReference>
<dbReference type="InterPro" id="IPR001584">
    <property type="entry name" value="Integrase_cat-core"/>
</dbReference>
<dbReference type="PROSITE" id="PS50994">
    <property type="entry name" value="INTEGRASE"/>
    <property type="match status" value="1"/>
</dbReference>
<evidence type="ECO:0000256" key="1">
    <source>
        <dbReference type="SAM" id="MobiDB-lite"/>
    </source>
</evidence>
<dbReference type="SUPFAM" id="SSF53098">
    <property type="entry name" value="Ribonuclease H-like"/>
    <property type="match status" value="1"/>
</dbReference>
<gene>
    <name evidence="3" type="ORF">HNQ10_001473</name>
</gene>
<organism evidence="3 4">
    <name type="scientific">Deinococcus metallilatus</name>
    <dbReference type="NCBI Taxonomy" id="1211322"/>
    <lineage>
        <taxon>Bacteria</taxon>
        <taxon>Thermotogati</taxon>
        <taxon>Deinococcota</taxon>
        <taxon>Deinococci</taxon>
        <taxon>Deinococcales</taxon>
        <taxon>Deinococcaceae</taxon>
        <taxon>Deinococcus</taxon>
    </lineage>
</organism>
<sequence length="658" mass="75849">MSGGVLPQAGEWVEHRGRRARIVRIPNLREAQLRDERGELFTAPIHELTPERHEEVAGEAGRALDSEGYATALRDAEFRHSVIEPLLRLGPTRTRAQVEAVARDHGCDPATVYRWLKKYEATESVRGLMRRVRSDRGGGRLPDALEKLMDSLIEQDYLTEQRPTMQNVYERLKSEVDRANRTRAEGEPELRLPGFQTFRRRIYRIEERRRVSRRFGGRAARVLDPVLGHYPGATYPLAVVQIDHTPLDIQLVDTVHRLPIGRPWITLVMDVFSRVVLGFYISFDNPNAFAAGAALTHAILPKDLWLARHEEALDRILGLLRAEMGEAVVGDHTSKLDWPCYGRPVLVKMDNAREFRGHMIERALREHVSDREFRPVLRPQYGGHIERLLGTLLREIHTLPGTTFSNPRARGDYDAEEEATITLEAFETWLTAYILGVYHRRVHSELDMTPLAAWEAGLLHGSDDHPPTGLPERIMGDRADRLRMDFLPFFEATVQRTGIRHGGLIYMSDVLRRYIGARHPDHPTRARKFLVSYDPRDVSAVYFLDPDLDRYFEVRCRQPNFPSMSIWELRATRVFARKHRIKLEDERAVMNTFRLMRRLVQGEEEQTKSVRAEAEKQRQRARVDRPAGAEKAEPPSKDRSALNPFKKAREIKPFDDIE</sequence>
<dbReference type="InterPro" id="IPR012337">
    <property type="entry name" value="RNaseH-like_sf"/>
</dbReference>
<feature type="region of interest" description="Disordered" evidence="1">
    <location>
        <begin position="604"/>
        <end position="658"/>
    </location>
</feature>
<proteinExistence type="predicted"/>
<keyword evidence="4" id="KW-1185">Reference proteome</keyword>
<comment type="caution">
    <text evidence="3">The sequence shown here is derived from an EMBL/GenBank/DDBJ whole genome shotgun (WGS) entry which is preliminary data.</text>
</comment>
<dbReference type="EMBL" id="JACHFV010000004">
    <property type="protein sequence ID" value="MBB5294659.1"/>
    <property type="molecule type" value="Genomic_DNA"/>
</dbReference>
<dbReference type="Gene3D" id="1.10.10.60">
    <property type="entry name" value="Homeodomain-like"/>
    <property type="match status" value="1"/>
</dbReference>
<reference evidence="3 4" key="1">
    <citation type="submission" date="2020-08" db="EMBL/GenBank/DDBJ databases">
        <title>Genomic Encyclopedia of Type Strains, Phase IV (KMG-IV): sequencing the most valuable type-strain genomes for metagenomic binning, comparative biology and taxonomic classification.</title>
        <authorList>
            <person name="Goeker M."/>
        </authorList>
    </citation>
    <scope>NUCLEOTIDE SEQUENCE [LARGE SCALE GENOMIC DNA]</scope>
    <source>
        <strain evidence="3 4">DSM 105434</strain>
    </source>
</reference>
<name>A0ABR6MRX1_9DEIO</name>
<evidence type="ECO:0000313" key="4">
    <source>
        <dbReference type="Proteomes" id="UP000536909"/>
    </source>
</evidence>
<dbReference type="Proteomes" id="UP000536909">
    <property type="component" value="Unassembled WGS sequence"/>
</dbReference>
<evidence type="ECO:0000259" key="2">
    <source>
        <dbReference type="PROSITE" id="PS50994"/>
    </source>
</evidence>
<feature type="compositionally biased region" description="Basic and acidic residues" evidence="1">
    <location>
        <begin position="605"/>
        <end position="640"/>
    </location>
</feature>
<feature type="domain" description="Integrase catalytic" evidence="2">
    <location>
        <begin position="242"/>
        <end position="458"/>
    </location>
</feature>
<dbReference type="Pfam" id="PF09299">
    <property type="entry name" value="Mu-transpos_C"/>
    <property type="match status" value="1"/>
</dbReference>
<evidence type="ECO:0000313" key="3">
    <source>
        <dbReference type="EMBL" id="MBB5294659.1"/>
    </source>
</evidence>
<dbReference type="Gene3D" id="3.30.420.10">
    <property type="entry name" value="Ribonuclease H-like superfamily/Ribonuclease H"/>
    <property type="match status" value="1"/>
</dbReference>
<feature type="compositionally biased region" description="Basic and acidic residues" evidence="1">
    <location>
        <begin position="647"/>
        <end position="658"/>
    </location>
</feature>
<dbReference type="Pfam" id="PF13551">
    <property type="entry name" value="HTH_29"/>
    <property type="match status" value="1"/>
</dbReference>
<protein>
    <submittedName>
        <fullName evidence="3">Transposase</fullName>
    </submittedName>
</protein>